<protein>
    <recommendedName>
        <fullName evidence="4">FeoB-associated Cys-rich membrane protein</fullName>
    </recommendedName>
</protein>
<organism evidence="2 3">
    <name type="scientific">Pectinatus haikarae</name>
    <dbReference type="NCBI Taxonomy" id="349096"/>
    <lineage>
        <taxon>Bacteria</taxon>
        <taxon>Bacillati</taxon>
        <taxon>Bacillota</taxon>
        <taxon>Negativicutes</taxon>
        <taxon>Selenomonadales</taxon>
        <taxon>Selenomonadaceae</taxon>
        <taxon>Pectinatus</taxon>
    </lineage>
</organism>
<keyword evidence="1" id="KW-0812">Transmembrane</keyword>
<accession>A0ABT9Y5B1</accession>
<comment type="caution">
    <text evidence="2">The sequence shown here is derived from an EMBL/GenBank/DDBJ whole genome shotgun (WGS) entry which is preliminary data.</text>
</comment>
<feature type="transmembrane region" description="Helical" evidence="1">
    <location>
        <begin position="6"/>
        <end position="25"/>
    </location>
</feature>
<evidence type="ECO:0000313" key="3">
    <source>
        <dbReference type="Proteomes" id="UP001239167"/>
    </source>
</evidence>
<keyword evidence="1" id="KW-0472">Membrane</keyword>
<evidence type="ECO:0008006" key="4">
    <source>
        <dbReference type="Google" id="ProtNLM"/>
    </source>
</evidence>
<sequence>MTLTGTISTYVISALLLAAFLYGLYHIYRNFFKGESSCCSEGKSSSCGCCSCHEEKADHKTV</sequence>
<name>A0ABT9Y5B1_9FIRM</name>
<dbReference type="RefSeq" id="WP_196604979.1">
    <property type="nucleotide sequence ID" value="NZ_CP116940.1"/>
</dbReference>
<proteinExistence type="predicted"/>
<dbReference type="EMBL" id="JAUSUE010000002">
    <property type="protein sequence ID" value="MDQ0202741.1"/>
    <property type="molecule type" value="Genomic_DNA"/>
</dbReference>
<keyword evidence="1" id="KW-1133">Transmembrane helix</keyword>
<dbReference type="Proteomes" id="UP001239167">
    <property type="component" value="Unassembled WGS sequence"/>
</dbReference>
<keyword evidence="3" id="KW-1185">Reference proteome</keyword>
<evidence type="ECO:0000256" key="1">
    <source>
        <dbReference type="SAM" id="Phobius"/>
    </source>
</evidence>
<evidence type="ECO:0000313" key="2">
    <source>
        <dbReference type="EMBL" id="MDQ0202741.1"/>
    </source>
</evidence>
<reference evidence="2 3" key="1">
    <citation type="submission" date="2023-07" db="EMBL/GenBank/DDBJ databases">
        <title>Genomic Encyclopedia of Type Strains, Phase IV (KMG-IV): sequencing the most valuable type-strain genomes for metagenomic binning, comparative biology and taxonomic classification.</title>
        <authorList>
            <person name="Goeker M."/>
        </authorList>
    </citation>
    <scope>NUCLEOTIDE SEQUENCE [LARGE SCALE GENOMIC DNA]</scope>
    <source>
        <strain evidence="2 3">DSM 16980</strain>
    </source>
</reference>
<gene>
    <name evidence="2" type="ORF">J2S01_000434</name>
</gene>